<dbReference type="Gene3D" id="3.40.50.300">
    <property type="entry name" value="P-loop containing nucleotide triphosphate hydrolases"/>
    <property type="match status" value="1"/>
</dbReference>
<keyword evidence="4 8" id="KW-0547">Nucleotide-binding</keyword>
<dbReference type="RefSeq" id="WP_220663982.1">
    <property type="nucleotide sequence ID" value="NZ_CP069370.1"/>
</dbReference>
<evidence type="ECO:0000256" key="5">
    <source>
        <dbReference type="ARBA" id="ARBA00022840"/>
    </source>
</evidence>
<dbReference type="SMART" id="SM00382">
    <property type="entry name" value="AAA"/>
    <property type="match status" value="1"/>
</dbReference>
<comment type="subunit">
    <text evidence="8">The complex is composed of two ATP-binding proteins (PotA), two transmembrane proteins (PotB and PotC) and a solute-binding protein (PotD).</text>
</comment>
<dbReference type="PANTHER" id="PTHR42781">
    <property type="entry name" value="SPERMIDINE/PUTRESCINE IMPORT ATP-BINDING PROTEIN POTA"/>
    <property type="match status" value="1"/>
</dbReference>
<organism evidence="10 11">
    <name type="scientific">Neotabrizicola shimadae</name>
    <dbReference type="NCBI Taxonomy" id="2807096"/>
    <lineage>
        <taxon>Bacteria</taxon>
        <taxon>Pseudomonadati</taxon>
        <taxon>Pseudomonadota</taxon>
        <taxon>Alphaproteobacteria</taxon>
        <taxon>Rhodobacterales</taxon>
        <taxon>Paracoccaceae</taxon>
        <taxon>Neotabrizicola</taxon>
    </lineage>
</organism>
<dbReference type="Pfam" id="PF08402">
    <property type="entry name" value="TOBE_2"/>
    <property type="match status" value="1"/>
</dbReference>
<dbReference type="InterPro" id="IPR008995">
    <property type="entry name" value="Mo/tungstate-bd_C_term_dom"/>
</dbReference>
<dbReference type="GO" id="GO:0015417">
    <property type="term" value="F:ABC-type polyamine transporter activity"/>
    <property type="evidence" value="ECO:0007669"/>
    <property type="project" value="UniProtKB-EC"/>
</dbReference>
<dbReference type="InterPro" id="IPR003593">
    <property type="entry name" value="AAA+_ATPase"/>
</dbReference>
<dbReference type="InterPro" id="IPR013611">
    <property type="entry name" value="Transp-assoc_OB_typ2"/>
</dbReference>
<dbReference type="GO" id="GO:0016887">
    <property type="term" value="F:ATP hydrolysis activity"/>
    <property type="evidence" value="ECO:0007669"/>
    <property type="project" value="InterPro"/>
</dbReference>
<dbReference type="InterPro" id="IPR027417">
    <property type="entry name" value="P-loop_NTPase"/>
</dbReference>
<evidence type="ECO:0000256" key="6">
    <source>
        <dbReference type="ARBA" id="ARBA00022967"/>
    </source>
</evidence>
<dbReference type="Proteomes" id="UP000826300">
    <property type="component" value="Chromosome"/>
</dbReference>
<dbReference type="GO" id="GO:0005524">
    <property type="term" value="F:ATP binding"/>
    <property type="evidence" value="ECO:0007669"/>
    <property type="project" value="UniProtKB-KW"/>
</dbReference>
<dbReference type="FunFam" id="3.40.50.300:FF:000133">
    <property type="entry name" value="Spermidine/putrescine import ATP-binding protein PotA"/>
    <property type="match status" value="1"/>
</dbReference>
<keyword evidence="3" id="KW-0997">Cell inner membrane</keyword>
<evidence type="ECO:0000256" key="7">
    <source>
        <dbReference type="ARBA" id="ARBA00023136"/>
    </source>
</evidence>
<dbReference type="GO" id="GO:0015847">
    <property type="term" value="P:putrescine transport"/>
    <property type="evidence" value="ECO:0007669"/>
    <property type="project" value="UniProtKB-ARBA"/>
</dbReference>
<evidence type="ECO:0000259" key="9">
    <source>
        <dbReference type="PROSITE" id="PS50893"/>
    </source>
</evidence>
<protein>
    <recommendedName>
        <fullName evidence="8">Spermidine/putrescine import ATP-binding protein PotA</fullName>
        <ecNumber evidence="8">7.6.2.11</ecNumber>
    </recommendedName>
</protein>
<dbReference type="PROSITE" id="PS00211">
    <property type="entry name" value="ABC_TRANSPORTER_1"/>
    <property type="match status" value="1"/>
</dbReference>
<evidence type="ECO:0000256" key="1">
    <source>
        <dbReference type="ARBA" id="ARBA00022448"/>
    </source>
</evidence>
<evidence type="ECO:0000313" key="11">
    <source>
        <dbReference type="Proteomes" id="UP000826300"/>
    </source>
</evidence>
<evidence type="ECO:0000256" key="2">
    <source>
        <dbReference type="ARBA" id="ARBA00022475"/>
    </source>
</evidence>
<accession>A0A8G1EEJ3</accession>
<feature type="domain" description="ABC transporter" evidence="9">
    <location>
        <begin position="16"/>
        <end position="246"/>
    </location>
</feature>
<dbReference type="InterPro" id="IPR050093">
    <property type="entry name" value="ABC_SmlMolc_Importer"/>
</dbReference>
<evidence type="ECO:0000313" key="10">
    <source>
        <dbReference type="EMBL" id="QYZ71441.1"/>
    </source>
</evidence>
<dbReference type="Gene3D" id="2.40.50.100">
    <property type="match status" value="1"/>
</dbReference>
<name>A0A8G1EEJ3_9RHOB</name>
<evidence type="ECO:0000256" key="3">
    <source>
        <dbReference type="ARBA" id="ARBA00022519"/>
    </source>
</evidence>
<dbReference type="PROSITE" id="PS50893">
    <property type="entry name" value="ABC_TRANSPORTER_2"/>
    <property type="match status" value="1"/>
</dbReference>
<dbReference type="NCBIfam" id="TIGR01187">
    <property type="entry name" value="potA"/>
    <property type="match status" value="1"/>
</dbReference>
<dbReference type="SUPFAM" id="SSF52540">
    <property type="entry name" value="P-loop containing nucleoside triphosphate hydrolases"/>
    <property type="match status" value="1"/>
</dbReference>
<proteinExistence type="inferred from homology"/>
<dbReference type="KEGG" id="nsm:JO391_08075"/>
<keyword evidence="5 8" id="KW-0067">ATP-binding</keyword>
<dbReference type="AlphaFoldDB" id="A0A8G1EEJ3"/>
<dbReference type="InterPro" id="IPR017871">
    <property type="entry name" value="ABC_transporter-like_CS"/>
</dbReference>
<comment type="function">
    <text evidence="8">Part of the ABC transporter complex PotABCD involved in spermidine/putrescine import. Responsible for energy coupling to the transport system.</text>
</comment>
<comment type="similarity">
    <text evidence="8">Belongs to the ABC transporter superfamily. Spermidine/putrescine importer (TC 3.A.1.11.1) family.</text>
</comment>
<evidence type="ECO:0000256" key="8">
    <source>
        <dbReference type="RuleBase" id="RU364083"/>
    </source>
</evidence>
<comment type="catalytic activity">
    <reaction evidence="8">
        <text>ATP + H2O + polyamine-[polyamine-binding protein]Side 1 = ADP + phosphate + polyamineSide 2 + [polyamine-binding protein]Side 1.</text>
        <dbReference type="EC" id="7.6.2.11"/>
    </reaction>
</comment>
<dbReference type="EMBL" id="CP069370">
    <property type="protein sequence ID" value="QYZ71441.1"/>
    <property type="molecule type" value="Genomic_DNA"/>
</dbReference>
<reference evidence="10" key="1">
    <citation type="submission" date="2021-02" db="EMBL/GenBank/DDBJ databases">
        <title>Rhodobacter shimadae sp. nov., an aerobic anoxygenic phototrophic bacterium isolated from a hot spring.</title>
        <authorList>
            <person name="Muramatsu S."/>
            <person name="Haruta S."/>
            <person name="Hirose S."/>
            <person name="Hanada S."/>
        </authorList>
    </citation>
    <scope>NUCLEOTIDE SEQUENCE</scope>
    <source>
        <strain evidence="10">N10</strain>
    </source>
</reference>
<keyword evidence="7 8" id="KW-0472">Membrane</keyword>
<dbReference type="SUPFAM" id="SSF50331">
    <property type="entry name" value="MOP-like"/>
    <property type="match status" value="1"/>
</dbReference>
<sequence>MAANAEAAPQAAQPFLRIEGVSKRFGTFEAVKKVNLDIRKGEIFGLLGGSGCGKTTLLRMLAGFEVPTEGRIFLDGQDLGAVPPWDRPVHMMFQSYALFPHMTVEKNVGYGLKHEKMSDAERRDRVRAMLDLVKLTEFAQRKPHQISGGQRQRVALARALARQPKLLLLDEPLAALDKKLREHTQFELMSIQDRTGVTFIVVTHDQEEAMTLSNRIAVMDRGVVKQVGSPTEIYEYPKSRFVAGFIGSITTFAGRVAEIHGQTSKVEIADLRMVIEARSIPGLGVGQDVTVALRPEKIRLTRHEHQGPNVIAGQVHDIAYFGKDSLYRITLPTGAMISVHAVNAHRTGEWAASWEDPVWLSFDPASAILLTE</sequence>
<keyword evidence="2 8" id="KW-1003">Cell membrane</keyword>
<gene>
    <name evidence="8" type="primary">potA</name>
    <name evidence="10" type="ORF">JO391_08075</name>
</gene>
<dbReference type="PANTHER" id="PTHR42781:SF5">
    <property type="entry name" value="PUTRESCINE TRANSPORT ATP-BINDING PROTEIN POTG"/>
    <property type="match status" value="1"/>
</dbReference>
<keyword evidence="6 8" id="KW-1278">Translocase</keyword>
<dbReference type="InterPro" id="IPR003439">
    <property type="entry name" value="ABC_transporter-like_ATP-bd"/>
</dbReference>
<dbReference type="GO" id="GO:0043190">
    <property type="term" value="C:ATP-binding cassette (ABC) transporter complex"/>
    <property type="evidence" value="ECO:0007669"/>
    <property type="project" value="InterPro"/>
</dbReference>
<evidence type="ECO:0000256" key="4">
    <source>
        <dbReference type="ARBA" id="ARBA00022741"/>
    </source>
</evidence>
<dbReference type="InterPro" id="IPR005893">
    <property type="entry name" value="PotA-like"/>
</dbReference>
<dbReference type="EC" id="7.6.2.11" evidence="8"/>
<keyword evidence="1 8" id="KW-0813">Transport</keyword>
<keyword evidence="11" id="KW-1185">Reference proteome</keyword>
<dbReference type="Pfam" id="PF00005">
    <property type="entry name" value="ABC_tran"/>
    <property type="match status" value="1"/>
</dbReference>